<evidence type="ECO:0000259" key="1">
    <source>
        <dbReference type="Pfam" id="PF14768"/>
    </source>
</evidence>
<proteinExistence type="predicted"/>
<gene>
    <name evidence="2" type="ORF">BCV72DRAFT_101084</name>
</gene>
<dbReference type="VEuPathDB" id="FungiDB:BCV72DRAFT_101084"/>
<dbReference type="InterPro" id="IPR028159">
    <property type="entry name" value="RPA_interact_C_dom"/>
</dbReference>
<dbReference type="Pfam" id="PF14768">
    <property type="entry name" value="RPA_interact_C"/>
    <property type="match status" value="1"/>
</dbReference>
<organism evidence="2">
    <name type="scientific">Rhizopus microsporus var. microsporus</name>
    <dbReference type="NCBI Taxonomy" id="86635"/>
    <lineage>
        <taxon>Eukaryota</taxon>
        <taxon>Fungi</taxon>
        <taxon>Fungi incertae sedis</taxon>
        <taxon>Mucoromycota</taxon>
        <taxon>Mucoromycotina</taxon>
        <taxon>Mucoromycetes</taxon>
        <taxon>Mucorales</taxon>
        <taxon>Mucorineae</taxon>
        <taxon>Rhizopodaceae</taxon>
        <taxon>Rhizopus</taxon>
    </lineage>
</organism>
<dbReference type="AlphaFoldDB" id="A0A1X0QLX6"/>
<sequence>MASIRAPIKSLSENQRRWRERIRQENSERIKLIRQEKINKFREDKLAQYQICNEIDAFNKANEETLRMQGTFDVDQLIEESIMQEYELEEYLQQEQVECCVNCQNEVLTYQQADMLSCSNCGFYTTKDCFEKTILPLLHRHALDCQGKIGFCLEPGTDNTLFANCDICDLWDILYM</sequence>
<feature type="domain" description="RPA-interacting protein C-terminal" evidence="1">
    <location>
        <begin position="100"/>
        <end position="172"/>
    </location>
</feature>
<dbReference type="OrthoDB" id="2378414at2759"/>
<evidence type="ECO:0000313" key="2">
    <source>
        <dbReference type="EMBL" id="ORE00750.1"/>
    </source>
</evidence>
<reference evidence="2" key="1">
    <citation type="journal article" date="2016" name="Proc. Natl. Acad. Sci. U.S.A.">
        <title>Lipid metabolic changes in an early divergent fungus govern the establishment of a mutualistic symbiosis with endobacteria.</title>
        <authorList>
            <person name="Lastovetsky O.A."/>
            <person name="Gaspar M.L."/>
            <person name="Mondo S.J."/>
            <person name="LaButti K.M."/>
            <person name="Sandor L."/>
            <person name="Grigoriev I.V."/>
            <person name="Henry S.A."/>
            <person name="Pawlowska T.E."/>
        </authorList>
    </citation>
    <scope>NUCLEOTIDE SEQUENCE [LARGE SCALE GENOMIC DNA]</scope>
    <source>
        <strain evidence="2">ATCC 52814</strain>
    </source>
</reference>
<dbReference type="Proteomes" id="UP000242414">
    <property type="component" value="Unassembled WGS sequence"/>
</dbReference>
<dbReference type="EMBL" id="KV922309">
    <property type="protein sequence ID" value="ORE00750.1"/>
    <property type="molecule type" value="Genomic_DNA"/>
</dbReference>
<name>A0A1X0QLX6_RHIZD</name>
<protein>
    <recommendedName>
        <fullName evidence="1">RPA-interacting protein C-terminal domain-containing protein</fullName>
    </recommendedName>
</protein>
<accession>A0A1X0QLX6</accession>